<sequence>MPVKAMYRVIFHQQGEVWELYAREIYQSELWGFLEVEGIVFGEASSVVVDPAVEKLRKAFEGVQRSYIPLNMVVRIDEVEREGEARAVKATGNVSPFPTPPHWGGRED</sequence>
<protein>
    <submittedName>
        <fullName evidence="2">DUF1820 family protein</fullName>
    </submittedName>
</protein>
<proteinExistence type="predicted"/>
<dbReference type="EMBL" id="JAPIVE010000001">
    <property type="protein sequence ID" value="MCX2523859.1"/>
    <property type="molecule type" value="Genomic_DNA"/>
</dbReference>
<evidence type="ECO:0000256" key="1">
    <source>
        <dbReference type="SAM" id="MobiDB-lite"/>
    </source>
</evidence>
<name>A0AA41ZGR9_9GAMM</name>
<dbReference type="RefSeq" id="WP_250937861.1">
    <property type="nucleotide sequence ID" value="NZ_JAMLJK010000001.1"/>
</dbReference>
<evidence type="ECO:0000313" key="3">
    <source>
        <dbReference type="Proteomes" id="UP001165678"/>
    </source>
</evidence>
<dbReference type="Pfam" id="PF08850">
    <property type="entry name" value="DUF1820"/>
    <property type="match status" value="1"/>
</dbReference>
<keyword evidence="3" id="KW-1185">Reference proteome</keyword>
<dbReference type="Proteomes" id="UP001165678">
    <property type="component" value="Unassembled WGS sequence"/>
</dbReference>
<dbReference type="AlphaFoldDB" id="A0AA41ZGR9"/>
<comment type="caution">
    <text evidence="2">The sequence shown here is derived from an EMBL/GenBank/DDBJ whole genome shotgun (WGS) entry which is preliminary data.</text>
</comment>
<dbReference type="InterPro" id="IPR014949">
    <property type="entry name" value="DUF1820"/>
</dbReference>
<organism evidence="2 3">
    <name type="scientific">Larsenimonas rhizosphaerae</name>
    <dbReference type="NCBI Taxonomy" id="2944682"/>
    <lineage>
        <taxon>Bacteria</taxon>
        <taxon>Pseudomonadati</taxon>
        <taxon>Pseudomonadota</taxon>
        <taxon>Gammaproteobacteria</taxon>
        <taxon>Oceanospirillales</taxon>
        <taxon>Halomonadaceae</taxon>
        <taxon>Larsenimonas</taxon>
    </lineage>
</organism>
<accession>A0AA41ZGR9</accession>
<gene>
    <name evidence="2" type="ORF">OQ287_06390</name>
</gene>
<feature type="region of interest" description="Disordered" evidence="1">
    <location>
        <begin position="87"/>
        <end position="108"/>
    </location>
</feature>
<evidence type="ECO:0000313" key="2">
    <source>
        <dbReference type="EMBL" id="MCX2523859.1"/>
    </source>
</evidence>
<reference evidence="2" key="1">
    <citation type="submission" date="2022-11" db="EMBL/GenBank/DDBJ databases">
        <title>Larsenimonas rhizosphaerae sp. nov., isolated from a tidal mudflat.</title>
        <authorList>
            <person name="Lee S.D."/>
            <person name="Kim I.S."/>
        </authorList>
    </citation>
    <scope>NUCLEOTIDE SEQUENCE</scope>
    <source>
        <strain evidence="2">GH2-1</strain>
    </source>
</reference>